<evidence type="ECO:0000259" key="10">
    <source>
        <dbReference type="PROSITE" id="PS50893"/>
    </source>
</evidence>
<evidence type="ECO:0000259" key="11">
    <source>
        <dbReference type="PROSITE" id="PS50929"/>
    </source>
</evidence>
<dbReference type="AlphaFoldDB" id="A0AAP9DWB9"/>
<dbReference type="SUPFAM" id="SSF52540">
    <property type="entry name" value="P-loop containing nucleoside triphosphate hydrolases"/>
    <property type="match status" value="1"/>
</dbReference>
<dbReference type="InterPro" id="IPR039421">
    <property type="entry name" value="Type_1_exporter"/>
</dbReference>
<dbReference type="InterPro" id="IPR011527">
    <property type="entry name" value="ABC1_TM_dom"/>
</dbReference>
<evidence type="ECO:0000256" key="5">
    <source>
        <dbReference type="ARBA" id="ARBA00022741"/>
    </source>
</evidence>
<dbReference type="PROSITE" id="PS00211">
    <property type="entry name" value="ABC_TRANSPORTER_1"/>
    <property type="match status" value="1"/>
</dbReference>
<dbReference type="GO" id="GO:0140359">
    <property type="term" value="F:ABC-type transporter activity"/>
    <property type="evidence" value="ECO:0007669"/>
    <property type="project" value="InterPro"/>
</dbReference>
<accession>A0AAP9DWB9</accession>
<keyword evidence="5" id="KW-0547">Nucleotide-binding</keyword>
<feature type="transmembrane region" description="Helical" evidence="9">
    <location>
        <begin position="164"/>
        <end position="184"/>
    </location>
</feature>
<name>A0AAP9DWB9_PANTH</name>
<feature type="domain" description="ABC transmembrane type-1" evidence="11">
    <location>
        <begin position="23"/>
        <end position="309"/>
    </location>
</feature>
<dbReference type="InterPro" id="IPR036640">
    <property type="entry name" value="ABC1_TM_sf"/>
</dbReference>
<dbReference type="GO" id="GO:0016887">
    <property type="term" value="F:ATP hydrolysis activity"/>
    <property type="evidence" value="ECO:0007669"/>
    <property type="project" value="InterPro"/>
</dbReference>
<dbReference type="InterPro" id="IPR003439">
    <property type="entry name" value="ABC_transporter-like_ATP-bd"/>
</dbReference>
<dbReference type="EMBL" id="CP041405">
    <property type="protein sequence ID" value="QDM45565.1"/>
    <property type="molecule type" value="Genomic_DNA"/>
</dbReference>
<keyword evidence="4 9" id="KW-0812">Transmembrane</keyword>
<dbReference type="PROSITE" id="PS50929">
    <property type="entry name" value="ABC_TM1F"/>
    <property type="match status" value="1"/>
</dbReference>
<feature type="domain" description="ABC transporter" evidence="10">
    <location>
        <begin position="342"/>
        <end position="575"/>
    </location>
</feature>
<evidence type="ECO:0000256" key="9">
    <source>
        <dbReference type="SAM" id="Phobius"/>
    </source>
</evidence>
<dbReference type="Pfam" id="PF00005">
    <property type="entry name" value="ABC_tran"/>
    <property type="match status" value="1"/>
</dbReference>
<evidence type="ECO:0000256" key="2">
    <source>
        <dbReference type="ARBA" id="ARBA00022448"/>
    </source>
</evidence>
<evidence type="ECO:0000256" key="4">
    <source>
        <dbReference type="ARBA" id="ARBA00022692"/>
    </source>
</evidence>
<dbReference type="GO" id="GO:0034040">
    <property type="term" value="F:ATPase-coupled lipid transmembrane transporter activity"/>
    <property type="evidence" value="ECO:0007669"/>
    <property type="project" value="TreeGrafter"/>
</dbReference>
<feature type="transmembrane region" description="Helical" evidence="9">
    <location>
        <begin position="277"/>
        <end position="297"/>
    </location>
</feature>
<evidence type="ECO:0000256" key="3">
    <source>
        <dbReference type="ARBA" id="ARBA00022475"/>
    </source>
</evidence>
<dbReference type="SMART" id="SM00382">
    <property type="entry name" value="AAA"/>
    <property type="match status" value="1"/>
</dbReference>
<evidence type="ECO:0000256" key="7">
    <source>
        <dbReference type="ARBA" id="ARBA00022989"/>
    </source>
</evidence>
<keyword evidence="7 9" id="KW-1133">Transmembrane helix</keyword>
<evidence type="ECO:0000256" key="8">
    <source>
        <dbReference type="ARBA" id="ARBA00023136"/>
    </source>
</evidence>
<feature type="transmembrane region" description="Helical" evidence="9">
    <location>
        <begin position="64"/>
        <end position="95"/>
    </location>
</feature>
<feature type="transmembrane region" description="Helical" evidence="9">
    <location>
        <begin position="21"/>
        <end position="44"/>
    </location>
</feature>
<proteinExistence type="predicted"/>
<protein>
    <submittedName>
        <fullName evidence="12">ABC transporter ATP-binding protein</fullName>
    </submittedName>
</protein>
<dbReference type="FunFam" id="3.40.50.300:FF:000221">
    <property type="entry name" value="Multidrug ABC transporter ATP-binding protein"/>
    <property type="match status" value="1"/>
</dbReference>
<organism evidence="12 13">
    <name type="scientific">Paenibacillus thiaminolyticus</name>
    <name type="common">Bacillus thiaminolyticus</name>
    <dbReference type="NCBI Taxonomy" id="49283"/>
    <lineage>
        <taxon>Bacteria</taxon>
        <taxon>Bacillati</taxon>
        <taxon>Bacillota</taxon>
        <taxon>Bacilli</taxon>
        <taxon>Bacillales</taxon>
        <taxon>Paenibacillaceae</taxon>
        <taxon>Paenibacillus</taxon>
    </lineage>
</organism>
<dbReference type="PANTHER" id="PTHR24221">
    <property type="entry name" value="ATP-BINDING CASSETTE SUB-FAMILY B"/>
    <property type="match status" value="1"/>
</dbReference>
<dbReference type="Gene3D" id="1.20.1560.10">
    <property type="entry name" value="ABC transporter type 1, transmembrane domain"/>
    <property type="match status" value="1"/>
</dbReference>
<dbReference type="InterPro" id="IPR027417">
    <property type="entry name" value="P-loop_NTPase"/>
</dbReference>
<dbReference type="FunFam" id="1.20.1560.10:FF:000127">
    <property type="entry name" value="ABC transporter ATP-binding protein"/>
    <property type="match status" value="1"/>
</dbReference>
<sequence>MFLMAAAPWPFLLRLVRKQRVKLLASCISSAASAVFALIPYVFVFRIAEQLLEPPIDWASVRQFILLALVSILLRFALMAASTMLAHAAAFHVLYDLRVRLIEKLGKLPLGFFGEQHSGRVKKVAADDVERIEAFIAHHLPDLTASIVAPLLTAAYLFSVDWRLALAALLPIPAAYAVQGMMLMRGKRSTDMKRMYDLSEAMNGAIVEFIHAMPVIKSFNQTVHSFARYRHSVESYASLWSQIARRKTPLYMLFLLLLESGLLFIMPLGVWMYGQQLITLSVLVLFLLLGVGLTAPLRQISTLGHMMQNNMEGVRRIQQLLEEKEQSEGLAAARSMPERFDIAFRQVRFGYEERQVLRGIDFVAEHGKATALVGPSGAGKSTAAQLIARFYEVTDGSIQIGGIDIRSIPQPQLMDMISFVFQDVPVVSDTVAANLRMGRADAEEGELIRAAEAAQAHQFIAALPDGYDTVIGEGGVHLSGGERQRIAIARAILKDAPVLILDEAFAFADAENEAKIQEALSRLLQDRTVIVIAHRLSSITDADRIVVLEDGAVAGQGTHAELLRDCPLYAGLWKAHREAEEWSLDGGQEGAYV</sequence>
<gene>
    <name evidence="12" type="ORF">FLT43_20360</name>
</gene>
<keyword evidence="2" id="KW-0813">Transport</keyword>
<dbReference type="Gene3D" id="3.40.50.300">
    <property type="entry name" value="P-loop containing nucleotide triphosphate hydrolases"/>
    <property type="match status" value="1"/>
</dbReference>
<reference evidence="12 13" key="1">
    <citation type="submission" date="2019-07" db="EMBL/GenBank/DDBJ databases">
        <title>Paenibacillus thiaminolyticus NRRL B-4156.</title>
        <authorList>
            <person name="Hehnly C."/>
            <person name="Zhang L."/>
        </authorList>
    </citation>
    <scope>NUCLEOTIDE SEQUENCE [LARGE SCALE GENOMIC DNA]</scope>
    <source>
        <strain evidence="12 13">NRRL B-4156</strain>
    </source>
</reference>
<dbReference type="GO" id="GO:0005524">
    <property type="term" value="F:ATP binding"/>
    <property type="evidence" value="ECO:0007669"/>
    <property type="project" value="UniProtKB-KW"/>
</dbReference>
<keyword evidence="8 9" id="KW-0472">Membrane</keyword>
<dbReference type="InterPro" id="IPR003593">
    <property type="entry name" value="AAA+_ATPase"/>
</dbReference>
<dbReference type="PROSITE" id="PS50893">
    <property type="entry name" value="ABC_TRANSPORTER_2"/>
    <property type="match status" value="1"/>
</dbReference>
<evidence type="ECO:0000313" key="12">
    <source>
        <dbReference type="EMBL" id="QDM45565.1"/>
    </source>
</evidence>
<evidence type="ECO:0000256" key="6">
    <source>
        <dbReference type="ARBA" id="ARBA00022840"/>
    </source>
</evidence>
<dbReference type="Proteomes" id="UP000315377">
    <property type="component" value="Chromosome"/>
</dbReference>
<dbReference type="InterPro" id="IPR017871">
    <property type="entry name" value="ABC_transporter-like_CS"/>
</dbReference>
<comment type="subcellular location">
    <subcellularLocation>
        <location evidence="1">Cell membrane</location>
        <topology evidence="1">Multi-pass membrane protein</topology>
    </subcellularLocation>
</comment>
<dbReference type="PANTHER" id="PTHR24221:SF397">
    <property type="entry name" value="ABC TRANSPORTER, ATP-BINDING TRANSMEMBRANE PROTEIN"/>
    <property type="match status" value="1"/>
</dbReference>
<evidence type="ECO:0000256" key="1">
    <source>
        <dbReference type="ARBA" id="ARBA00004651"/>
    </source>
</evidence>
<dbReference type="GO" id="GO:0005886">
    <property type="term" value="C:plasma membrane"/>
    <property type="evidence" value="ECO:0007669"/>
    <property type="project" value="UniProtKB-SubCell"/>
</dbReference>
<feature type="transmembrane region" description="Helical" evidence="9">
    <location>
        <begin position="250"/>
        <end position="271"/>
    </location>
</feature>
<keyword evidence="3" id="KW-1003">Cell membrane</keyword>
<keyword evidence="6 12" id="KW-0067">ATP-binding</keyword>
<dbReference type="SUPFAM" id="SSF90123">
    <property type="entry name" value="ABC transporter transmembrane region"/>
    <property type="match status" value="1"/>
</dbReference>
<evidence type="ECO:0000313" key="13">
    <source>
        <dbReference type="Proteomes" id="UP000315377"/>
    </source>
</evidence>
<dbReference type="Pfam" id="PF00664">
    <property type="entry name" value="ABC_membrane"/>
    <property type="match status" value="1"/>
</dbReference>